<evidence type="ECO:0000313" key="2">
    <source>
        <dbReference type="EMBL" id="CZB11353.1"/>
    </source>
</evidence>
<accession>A0A161KFA6</accession>
<keyword evidence="1" id="KW-1133">Transmembrane helix</keyword>
<keyword evidence="3" id="KW-1185">Reference proteome</keyword>
<keyword evidence="1" id="KW-0472">Membrane</keyword>
<keyword evidence="1" id="KW-0812">Transmembrane</keyword>
<feature type="transmembrane region" description="Helical" evidence="1">
    <location>
        <begin position="12"/>
        <end position="36"/>
    </location>
</feature>
<dbReference type="Proteomes" id="UP000182631">
    <property type="component" value="Unassembled WGS sequence"/>
</dbReference>
<dbReference type="AlphaFoldDB" id="A0A161KFA6"/>
<gene>
    <name evidence="2" type="ORF">FLM9_102</name>
</gene>
<sequence>MGVHPRGAMAPLFCLLNQALLLKLRLTILLLLGLLLKAKVRLGVFSALGGLVALVNLLVIAALVAALVLQQQQKSAAVG</sequence>
<protein>
    <submittedName>
        <fullName evidence="2">Uncharacterized protein</fullName>
    </submittedName>
</protein>
<reference evidence="3" key="1">
    <citation type="submission" date="2016-02" db="EMBL/GenBank/DDBJ databases">
        <authorList>
            <person name="liu f."/>
        </authorList>
    </citation>
    <scope>NUCLEOTIDE SEQUENCE [LARGE SCALE GENOMIC DNA]</scope>
</reference>
<evidence type="ECO:0000256" key="1">
    <source>
        <dbReference type="SAM" id="Phobius"/>
    </source>
</evidence>
<evidence type="ECO:0000313" key="3">
    <source>
        <dbReference type="Proteomes" id="UP000182631"/>
    </source>
</evidence>
<dbReference type="EMBL" id="FITM01000011">
    <property type="protein sequence ID" value="CZB11353.1"/>
    <property type="molecule type" value="Genomic_DNA"/>
</dbReference>
<organism evidence="2 3">
    <name type="scientific">Candidatus Synechococcus spongiarum</name>
    <dbReference type="NCBI Taxonomy" id="431041"/>
    <lineage>
        <taxon>Bacteria</taxon>
        <taxon>Bacillati</taxon>
        <taxon>Cyanobacteriota</taxon>
        <taxon>Cyanophyceae</taxon>
        <taxon>Synechococcales</taxon>
        <taxon>Synechococcaceae</taxon>
        <taxon>Synechococcus</taxon>
    </lineage>
</organism>
<name>A0A161KFA6_9SYNE</name>
<proteinExistence type="predicted"/>
<feature type="transmembrane region" description="Helical" evidence="1">
    <location>
        <begin position="42"/>
        <end position="69"/>
    </location>
</feature>